<reference evidence="6" key="1">
    <citation type="submission" date="2015-10" db="EMBL/GenBank/DDBJ databases">
        <authorList>
            <person name="Gilbert D.G."/>
        </authorList>
    </citation>
    <scope>NUCLEOTIDE SEQUENCE</scope>
</reference>
<dbReference type="GO" id="GO:0006567">
    <property type="term" value="P:L-threonine catabolic process"/>
    <property type="evidence" value="ECO:0007669"/>
    <property type="project" value="TreeGrafter"/>
</dbReference>
<dbReference type="InterPro" id="IPR001926">
    <property type="entry name" value="TrpB-like_PALP"/>
</dbReference>
<dbReference type="AlphaFoldDB" id="A0A160TRR9"/>
<accession>A0A160TRR9</accession>
<evidence type="ECO:0000256" key="1">
    <source>
        <dbReference type="ARBA" id="ARBA00001933"/>
    </source>
</evidence>
<dbReference type="PANTHER" id="PTHR48078:SF6">
    <property type="entry name" value="L-THREONINE DEHYDRATASE CATABOLIC TDCB"/>
    <property type="match status" value="1"/>
</dbReference>
<organism evidence="6">
    <name type="scientific">hydrothermal vent metagenome</name>
    <dbReference type="NCBI Taxonomy" id="652676"/>
    <lineage>
        <taxon>unclassified sequences</taxon>
        <taxon>metagenomes</taxon>
        <taxon>ecological metagenomes</taxon>
    </lineage>
</organism>
<dbReference type="GO" id="GO:0006565">
    <property type="term" value="P:L-serine catabolic process"/>
    <property type="evidence" value="ECO:0007669"/>
    <property type="project" value="TreeGrafter"/>
</dbReference>
<dbReference type="SUPFAM" id="SSF53686">
    <property type="entry name" value="Tryptophan synthase beta subunit-like PLP-dependent enzymes"/>
    <property type="match status" value="1"/>
</dbReference>
<name>A0A160TRR9_9ZZZZ</name>
<evidence type="ECO:0000256" key="4">
    <source>
        <dbReference type="ARBA" id="ARBA00023239"/>
    </source>
</evidence>
<dbReference type="CDD" id="cd01562">
    <property type="entry name" value="Thr-dehyd"/>
    <property type="match status" value="1"/>
</dbReference>
<dbReference type="Gene3D" id="3.40.50.1100">
    <property type="match status" value="2"/>
</dbReference>
<sequence length="321" mass="34054">MKATLTTLNDIEKARDALPSVVRRTPIVPLAPEPCDIGHEKLFLKAECLQITGAYKVRAAFNVIRSLSELERKRGIVLASSGNFAQAFAFAGAQLGVSVVVVMLDQTSTYKVSATQELGAEVVFCGRDALNRQPTVDAIAGDRDITAIDTWEYPPVVAGHGSIGLEIIEDAPGVEQILLPVSSGGVAAGIATAVKLSSPHVRIIGVQPEGANAYFLSRKAGKPITLSHWDTIADGLSARFPGAYPFHHLQEYLDDVVLVSEKEIAASFRSLLYRGKLLVEPAGAVAPAAFLSGKVDQDRITVAAVTGGNVTEETVQTLLSL</sequence>
<dbReference type="GO" id="GO:0003941">
    <property type="term" value="F:L-serine ammonia-lyase activity"/>
    <property type="evidence" value="ECO:0007669"/>
    <property type="project" value="TreeGrafter"/>
</dbReference>
<comment type="similarity">
    <text evidence="2">Belongs to the serine/threonine dehydratase family.</text>
</comment>
<dbReference type="EC" id="4.3.1.19" evidence="6"/>
<dbReference type="GO" id="GO:0004794">
    <property type="term" value="F:threonine deaminase activity"/>
    <property type="evidence" value="ECO:0007669"/>
    <property type="project" value="UniProtKB-EC"/>
</dbReference>
<dbReference type="InterPro" id="IPR036052">
    <property type="entry name" value="TrpB-like_PALP_sf"/>
</dbReference>
<protein>
    <submittedName>
        <fullName evidence="6">Threonine dehydratase</fullName>
        <ecNumber evidence="6">4.3.1.19</ecNumber>
    </submittedName>
</protein>
<dbReference type="Pfam" id="PF00291">
    <property type="entry name" value="PALP"/>
    <property type="match status" value="1"/>
</dbReference>
<dbReference type="GO" id="GO:0009097">
    <property type="term" value="P:isoleucine biosynthetic process"/>
    <property type="evidence" value="ECO:0007669"/>
    <property type="project" value="TreeGrafter"/>
</dbReference>
<dbReference type="EMBL" id="CZRL01000059">
    <property type="protein sequence ID" value="CUS51309.1"/>
    <property type="molecule type" value="Genomic_DNA"/>
</dbReference>
<gene>
    <name evidence="6" type="ORF">MGWOODY_XGa338</name>
</gene>
<keyword evidence="3" id="KW-0663">Pyridoxal phosphate</keyword>
<comment type="cofactor">
    <cofactor evidence="1">
        <name>pyridoxal 5'-phosphate</name>
        <dbReference type="ChEBI" id="CHEBI:597326"/>
    </cofactor>
</comment>
<dbReference type="InterPro" id="IPR050147">
    <property type="entry name" value="Ser/Thr_Dehydratase"/>
</dbReference>
<dbReference type="PANTHER" id="PTHR48078">
    <property type="entry name" value="THREONINE DEHYDRATASE, MITOCHONDRIAL-RELATED"/>
    <property type="match status" value="1"/>
</dbReference>
<proteinExistence type="inferred from homology"/>
<evidence type="ECO:0000259" key="5">
    <source>
        <dbReference type="Pfam" id="PF00291"/>
    </source>
</evidence>
<keyword evidence="4 6" id="KW-0456">Lyase</keyword>
<feature type="domain" description="Tryptophan synthase beta chain-like PALP" evidence="5">
    <location>
        <begin position="22"/>
        <end position="307"/>
    </location>
</feature>
<evidence type="ECO:0000256" key="3">
    <source>
        <dbReference type="ARBA" id="ARBA00022898"/>
    </source>
</evidence>
<evidence type="ECO:0000256" key="2">
    <source>
        <dbReference type="ARBA" id="ARBA00010869"/>
    </source>
</evidence>
<evidence type="ECO:0000313" key="6">
    <source>
        <dbReference type="EMBL" id="CUS51309.1"/>
    </source>
</evidence>
<dbReference type="FunFam" id="3.40.50.1100:FF:000005">
    <property type="entry name" value="Threonine dehydratase catabolic"/>
    <property type="match status" value="1"/>
</dbReference>